<keyword evidence="10 11" id="KW-0998">Cell outer membrane</keyword>
<evidence type="ECO:0000256" key="8">
    <source>
        <dbReference type="ARBA" id="ARBA00023077"/>
    </source>
</evidence>
<dbReference type="Proteomes" id="UP001596152">
    <property type="component" value="Unassembled WGS sequence"/>
</dbReference>
<evidence type="ECO:0000256" key="1">
    <source>
        <dbReference type="ARBA" id="ARBA00004571"/>
    </source>
</evidence>
<dbReference type="PANTHER" id="PTHR32552">
    <property type="entry name" value="FERRICHROME IRON RECEPTOR-RELATED"/>
    <property type="match status" value="1"/>
</dbReference>
<keyword evidence="5 11" id="KW-0812">Transmembrane</keyword>
<dbReference type="Pfam" id="PF00593">
    <property type="entry name" value="TonB_dep_Rec_b-barrel"/>
    <property type="match status" value="1"/>
</dbReference>
<sequence>MLAAGAAHTPALAQSRAPEAYNLNIPRQRADEALLTLALQTRRSLGGDIRACRGTATALSGSMSLNAALNRLLAGSSCSGAVRADGAILIRAGRTALAPPPPPLPSAWPAALVEVLDAATETRLSDIVVTIERRSETPEAVAAALTAIAGVQVERGGVSDMIGVASLTAGMTVTNLGSGRNKILLRGMSDGAFTGLTQSTVALYLNQIPITYSAPDPDLKLVDIDRVEVLRGPQGTLYGTGPIGGVIRTVTRQPDPDAFYGNVSATRSHTRSGGWNSDYSAMVNLPLFDGQAAIRAVAYEEEFSGYINDVALNLPQVNEGGRRGGRVSFAGRLGPEWNLDAGLVHQSINTEDTHYVIRGLGAFRRANLVREPYENTFDAAYASIDGQADWGRLDASLGYVRHRFQSRFDASPALFRFGSRQLIGAMDEDKDIELLTGEVTLSSPRDRRFRWLAGVFMSVNDTRTDTTVSALQPIPALAYAEMRSDHLHELAAFGEMTYDLTSRLSVTAGGRLYDTDYSVGSIMHQGAFERRFSGQGRDEGFSPKLALAYRLNADWNLYAQVSQGHRTGGFNTAGPAGQAFLNTVGSPGRRYQADTLWNYEGGAKGFFLNGTLRTRIAAFVARWDNIQSDQYLPSGLAYAVNVGDGANKGLEIETTWQPVASLEIRTNALFADPEITRPSAVFNSRGDAGLPGVPALSANVAVSYHRRLWRDLDLRADGHVAYVGASRLTFDAQRRSRMGDYMTGRVSVGVEGASWAATAFVDNPFDTEANTFAFGDPFRLPEGLAMTPLRPRTIGLTLSWQP</sequence>
<comment type="subcellular location">
    <subcellularLocation>
        <location evidence="1 11">Cell outer membrane</location>
        <topology evidence="1 11">Multi-pass membrane protein</topology>
    </subcellularLocation>
</comment>
<keyword evidence="7" id="KW-0406">Ion transport</keyword>
<dbReference type="Pfam" id="PF07715">
    <property type="entry name" value="Plug"/>
    <property type="match status" value="1"/>
</dbReference>
<evidence type="ECO:0000256" key="12">
    <source>
        <dbReference type="RuleBase" id="RU003357"/>
    </source>
</evidence>
<evidence type="ECO:0000256" key="7">
    <source>
        <dbReference type="ARBA" id="ARBA00023065"/>
    </source>
</evidence>
<gene>
    <name evidence="15" type="ORF">ACFPIE_10865</name>
</gene>
<keyword evidence="3 11" id="KW-1134">Transmembrane beta strand</keyword>
<keyword evidence="15" id="KW-0675">Receptor</keyword>
<name>A0ABW0FRT5_9CAUL</name>
<protein>
    <submittedName>
        <fullName evidence="15">TonB-dependent receptor domain-containing protein</fullName>
    </submittedName>
</protein>
<dbReference type="SUPFAM" id="SSF56935">
    <property type="entry name" value="Porins"/>
    <property type="match status" value="1"/>
</dbReference>
<evidence type="ECO:0000259" key="14">
    <source>
        <dbReference type="Pfam" id="PF07715"/>
    </source>
</evidence>
<evidence type="ECO:0000256" key="6">
    <source>
        <dbReference type="ARBA" id="ARBA00023004"/>
    </source>
</evidence>
<dbReference type="Gene3D" id="3.55.50.30">
    <property type="match status" value="1"/>
</dbReference>
<accession>A0ABW0FRT5</accession>
<evidence type="ECO:0000256" key="4">
    <source>
        <dbReference type="ARBA" id="ARBA00022496"/>
    </source>
</evidence>
<evidence type="ECO:0000256" key="2">
    <source>
        <dbReference type="ARBA" id="ARBA00022448"/>
    </source>
</evidence>
<dbReference type="InterPro" id="IPR000531">
    <property type="entry name" value="Beta-barrel_TonB"/>
</dbReference>
<dbReference type="InterPro" id="IPR012910">
    <property type="entry name" value="Plug_dom"/>
</dbReference>
<evidence type="ECO:0000256" key="11">
    <source>
        <dbReference type="PROSITE-ProRule" id="PRU01360"/>
    </source>
</evidence>
<evidence type="ECO:0000256" key="10">
    <source>
        <dbReference type="ARBA" id="ARBA00023237"/>
    </source>
</evidence>
<evidence type="ECO:0000313" key="16">
    <source>
        <dbReference type="Proteomes" id="UP001596152"/>
    </source>
</evidence>
<keyword evidence="9 11" id="KW-0472">Membrane</keyword>
<dbReference type="InterPro" id="IPR036942">
    <property type="entry name" value="Beta-barrel_TonB_sf"/>
</dbReference>
<evidence type="ECO:0000256" key="3">
    <source>
        <dbReference type="ARBA" id="ARBA00022452"/>
    </source>
</evidence>
<comment type="similarity">
    <text evidence="11 12">Belongs to the TonB-dependent receptor family.</text>
</comment>
<keyword evidence="4" id="KW-0410">Iron transport</keyword>
<proteinExistence type="inferred from homology"/>
<dbReference type="PANTHER" id="PTHR32552:SF81">
    <property type="entry name" value="TONB-DEPENDENT OUTER MEMBRANE RECEPTOR"/>
    <property type="match status" value="1"/>
</dbReference>
<keyword evidence="6" id="KW-0408">Iron</keyword>
<keyword evidence="8 12" id="KW-0798">TonB box</keyword>
<organism evidence="15 16">
    <name type="scientific">Brevundimonas staleyi</name>
    <dbReference type="NCBI Taxonomy" id="74326"/>
    <lineage>
        <taxon>Bacteria</taxon>
        <taxon>Pseudomonadati</taxon>
        <taxon>Pseudomonadota</taxon>
        <taxon>Alphaproteobacteria</taxon>
        <taxon>Caulobacterales</taxon>
        <taxon>Caulobacteraceae</taxon>
        <taxon>Brevundimonas</taxon>
    </lineage>
</organism>
<evidence type="ECO:0000256" key="9">
    <source>
        <dbReference type="ARBA" id="ARBA00023136"/>
    </source>
</evidence>
<evidence type="ECO:0000259" key="13">
    <source>
        <dbReference type="Pfam" id="PF00593"/>
    </source>
</evidence>
<keyword evidence="2 11" id="KW-0813">Transport</keyword>
<reference evidence="16" key="1">
    <citation type="journal article" date="2019" name="Int. J. Syst. Evol. Microbiol.">
        <title>The Global Catalogue of Microorganisms (GCM) 10K type strain sequencing project: providing services to taxonomists for standard genome sequencing and annotation.</title>
        <authorList>
            <consortium name="The Broad Institute Genomics Platform"/>
            <consortium name="The Broad Institute Genome Sequencing Center for Infectious Disease"/>
            <person name="Wu L."/>
            <person name="Ma J."/>
        </authorList>
    </citation>
    <scope>NUCLEOTIDE SEQUENCE [LARGE SCALE GENOMIC DNA]</scope>
    <source>
        <strain evidence="16">JCM 12125</strain>
    </source>
</reference>
<dbReference type="Gene3D" id="2.40.170.20">
    <property type="entry name" value="TonB-dependent receptor, beta-barrel domain"/>
    <property type="match status" value="1"/>
</dbReference>
<keyword evidence="16" id="KW-1185">Reference proteome</keyword>
<comment type="caution">
    <text evidence="15">The sequence shown here is derived from an EMBL/GenBank/DDBJ whole genome shotgun (WGS) entry which is preliminary data.</text>
</comment>
<dbReference type="InterPro" id="IPR039426">
    <property type="entry name" value="TonB-dep_rcpt-like"/>
</dbReference>
<evidence type="ECO:0000313" key="15">
    <source>
        <dbReference type="EMBL" id="MFC5344420.1"/>
    </source>
</evidence>
<evidence type="ECO:0000256" key="5">
    <source>
        <dbReference type="ARBA" id="ARBA00022692"/>
    </source>
</evidence>
<feature type="domain" description="TonB-dependent receptor plug" evidence="14">
    <location>
        <begin position="140"/>
        <end position="246"/>
    </location>
</feature>
<feature type="domain" description="TonB-dependent receptor-like beta-barrel" evidence="13">
    <location>
        <begin position="358"/>
        <end position="763"/>
    </location>
</feature>
<dbReference type="PROSITE" id="PS52016">
    <property type="entry name" value="TONB_DEPENDENT_REC_3"/>
    <property type="match status" value="1"/>
</dbReference>
<dbReference type="EMBL" id="JBHSLF010000020">
    <property type="protein sequence ID" value="MFC5344420.1"/>
    <property type="molecule type" value="Genomic_DNA"/>
</dbReference>
<dbReference type="RefSeq" id="WP_374037017.1">
    <property type="nucleotide sequence ID" value="NZ_CP169082.1"/>
</dbReference>